<protein>
    <submittedName>
        <fullName evidence="1">Uncharacterized protein</fullName>
    </submittedName>
</protein>
<sequence>MIEQFYSIEHLSTEQLRELFSFYRNRGWVDYDYYKLMPEGVTPPELTDEEIMFNMDGANPHNYFVFMEGMEDEKDGIMIGFGLTDYPSFGAFLHLDEGWLDEIVEKYELKATNVGVDYSLFGGK</sequence>
<dbReference type="EMBL" id="JACIER010000028">
    <property type="protein sequence ID" value="MBB4046306.1"/>
    <property type="molecule type" value="Genomic_DNA"/>
</dbReference>
<comment type="caution">
    <text evidence="1">The sequence shown here is derived from an EMBL/GenBank/DDBJ whole genome shotgun (WGS) entry which is preliminary data.</text>
</comment>
<keyword evidence="2" id="KW-1185">Reference proteome</keyword>
<evidence type="ECO:0000313" key="2">
    <source>
        <dbReference type="Proteomes" id="UP000560658"/>
    </source>
</evidence>
<dbReference type="AlphaFoldDB" id="A0A840D3V8"/>
<dbReference type="Proteomes" id="UP000560658">
    <property type="component" value="Unassembled WGS sequence"/>
</dbReference>
<name>A0A840D3V8_9BACE</name>
<dbReference type="RefSeq" id="WP_044165475.1">
    <property type="nucleotide sequence ID" value="NZ_JACIER010000028.1"/>
</dbReference>
<gene>
    <name evidence="1" type="ORF">GGR06_004140</name>
</gene>
<proteinExistence type="predicted"/>
<organism evidence="1 2">
    <name type="scientific">Bacteroides reticulotermitis</name>
    <dbReference type="NCBI Taxonomy" id="1133319"/>
    <lineage>
        <taxon>Bacteria</taxon>
        <taxon>Pseudomonadati</taxon>
        <taxon>Bacteroidota</taxon>
        <taxon>Bacteroidia</taxon>
        <taxon>Bacteroidales</taxon>
        <taxon>Bacteroidaceae</taxon>
        <taxon>Bacteroides</taxon>
    </lineage>
</organism>
<accession>A0A840D3V8</accession>
<evidence type="ECO:0000313" key="1">
    <source>
        <dbReference type="EMBL" id="MBB4046306.1"/>
    </source>
</evidence>
<reference evidence="1" key="1">
    <citation type="submission" date="2020-08" db="EMBL/GenBank/DDBJ databases">
        <title>Genomic Encyclopedia of Type Strains, Phase IV (KMG-IV): sequencing the most valuable type-strain genomes for metagenomic binning, comparative biology and taxonomic classification.</title>
        <authorList>
            <person name="Goeker M."/>
        </authorList>
    </citation>
    <scope>NUCLEOTIDE SEQUENCE [LARGE SCALE GENOMIC DNA]</scope>
    <source>
        <strain evidence="1">DSM 105720</strain>
    </source>
</reference>